<accession>A0ABR1ZN44</accession>
<reference evidence="1 2" key="1">
    <citation type="journal article" date="2024" name="G3 (Bethesda)">
        <title>Genome assembly of Hibiscus sabdariffa L. provides insights into metabolisms of medicinal natural products.</title>
        <authorList>
            <person name="Kim T."/>
        </authorList>
    </citation>
    <scope>NUCLEOTIDE SEQUENCE [LARGE SCALE GENOMIC DNA]</scope>
    <source>
        <strain evidence="1">TK-2024</strain>
        <tissue evidence="1">Old leaves</tissue>
    </source>
</reference>
<keyword evidence="2" id="KW-1185">Reference proteome</keyword>
<gene>
    <name evidence="1" type="ORF">V6N12_074729</name>
</gene>
<dbReference type="PANTHER" id="PTHR47074:SF61">
    <property type="entry name" value="RNASE H TYPE-1 DOMAIN-CONTAINING PROTEIN"/>
    <property type="match status" value="1"/>
</dbReference>
<comment type="caution">
    <text evidence="1">The sequence shown here is derived from an EMBL/GenBank/DDBJ whole genome shotgun (WGS) entry which is preliminary data.</text>
</comment>
<dbReference type="InterPro" id="IPR052929">
    <property type="entry name" value="RNase_H-like_EbsB-rel"/>
</dbReference>
<evidence type="ECO:0000313" key="2">
    <source>
        <dbReference type="Proteomes" id="UP001472677"/>
    </source>
</evidence>
<name>A0ABR1ZN44_9ROSI</name>
<proteinExistence type="predicted"/>
<dbReference type="InterPro" id="IPR002156">
    <property type="entry name" value="RNaseH_domain"/>
</dbReference>
<dbReference type="EMBL" id="JBBPBM010001835">
    <property type="protein sequence ID" value="KAK8481681.1"/>
    <property type="molecule type" value="Genomic_DNA"/>
</dbReference>
<dbReference type="Proteomes" id="UP001472677">
    <property type="component" value="Unassembled WGS sequence"/>
</dbReference>
<dbReference type="Pfam" id="PF13966">
    <property type="entry name" value="zf-RVT"/>
    <property type="match status" value="1"/>
</dbReference>
<evidence type="ECO:0000313" key="1">
    <source>
        <dbReference type="EMBL" id="KAK8481681.1"/>
    </source>
</evidence>
<protein>
    <submittedName>
        <fullName evidence="1">Uncharacterized protein</fullName>
    </submittedName>
</protein>
<dbReference type="PANTHER" id="PTHR47074">
    <property type="entry name" value="BNAC02G40300D PROTEIN"/>
    <property type="match status" value="1"/>
</dbReference>
<organism evidence="1 2">
    <name type="scientific">Hibiscus sabdariffa</name>
    <name type="common">roselle</name>
    <dbReference type="NCBI Taxonomy" id="183260"/>
    <lineage>
        <taxon>Eukaryota</taxon>
        <taxon>Viridiplantae</taxon>
        <taxon>Streptophyta</taxon>
        <taxon>Embryophyta</taxon>
        <taxon>Tracheophyta</taxon>
        <taxon>Spermatophyta</taxon>
        <taxon>Magnoliopsida</taxon>
        <taxon>eudicotyledons</taxon>
        <taxon>Gunneridae</taxon>
        <taxon>Pentapetalae</taxon>
        <taxon>rosids</taxon>
        <taxon>malvids</taxon>
        <taxon>Malvales</taxon>
        <taxon>Malvaceae</taxon>
        <taxon>Malvoideae</taxon>
        <taxon>Hibiscus</taxon>
    </lineage>
</organism>
<dbReference type="Pfam" id="PF13456">
    <property type="entry name" value="RVT_3"/>
    <property type="match status" value="1"/>
</dbReference>
<dbReference type="InterPro" id="IPR026960">
    <property type="entry name" value="RVT-Znf"/>
</dbReference>
<sequence length="309" mass="35313">MQVMFMPLPRIPQQDVLIWQYDSSATYSVKIGYNLLACEFVVHAHDLDSSELQRVKSFYDNLWSLSIPTKIKVMFWRLFKNYLPTNVNLSNRQISVNPSCHLCAAASETVYHIFECSFTKRICSNMGINYLTTSSEQYWVMWLATLFYPLNVNQRLMFVVFIWAIWSYRNNKLHNSTLQSEAELVRFIRVYIAKLISHCVSSVPGLAKADVKWTPPPGNAIKFNFDASFDSLLKTFVSGVVARNNESLLMATGTTPHCYVVNPEMTEVLVCEDAFILATELGFNRIIIEGDALTIINKAKARTDERSLS</sequence>